<proteinExistence type="predicted"/>
<protein>
    <submittedName>
        <fullName evidence="3">Uncharacterized protein</fullName>
    </submittedName>
</protein>
<dbReference type="Proteomes" id="UP000887578">
    <property type="component" value="Unplaced"/>
</dbReference>
<feature type="compositionally biased region" description="Polar residues" evidence="1">
    <location>
        <begin position="123"/>
        <end position="134"/>
    </location>
</feature>
<reference evidence="3" key="1">
    <citation type="submission" date="2022-11" db="UniProtKB">
        <authorList>
            <consortium name="WormBaseParasite"/>
        </authorList>
    </citation>
    <scope>IDENTIFICATION</scope>
</reference>
<feature type="region of interest" description="Disordered" evidence="1">
    <location>
        <begin position="44"/>
        <end position="139"/>
    </location>
</feature>
<dbReference type="AlphaFoldDB" id="A0A914QRF7"/>
<name>A0A914QRF7_9BILA</name>
<accession>A0A914QRF7</accession>
<evidence type="ECO:0000313" key="2">
    <source>
        <dbReference type="Proteomes" id="UP000887578"/>
    </source>
</evidence>
<feature type="compositionally biased region" description="Low complexity" evidence="1">
    <location>
        <begin position="54"/>
        <end position="122"/>
    </location>
</feature>
<dbReference type="WBParaSite" id="PDA_v2.g6311.t1">
    <property type="protein sequence ID" value="PDA_v2.g6311.t1"/>
    <property type="gene ID" value="PDA_v2.g6311"/>
</dbReference>
<sequence>MSCNQRSPMEYQLDSIDQLLAEEGYEQGKILDDVFEYMQEIESGSPQNVPTPMYPNNYSQSNQSSYSSYGSPESYCVQTTATSPSASSFFSRPESTHSSSSSEAWYPSECPPSTSSSSSTESNIFHFSPNSEAVTTQRTKRIIRRTRYVPPKSPLQQATRGRGRPMKDNSDGDQTVIRKRIYAREYRKKNQKTHDELFSCLLDFYKLYSHKGINVSKLFPQHKKVISEIVKAL</sequence>
<keyword evidence="2" id="KW-1185">Reference proteome</keyword>
<feature type="region of interest" description="Disordered" evidence="1">
    <location>
        <begin position="152"/>
        <end position="173"/>
    </location>
</feature>
<evidence type="ECO:0000256" key="1">
    <source>
        <dbReference type="SAM" id="MobiDB-lite"/>
    </source>
</evidence>
<organism evidence="2 3">
    <name type="scientific">Panagrolaimus davidi</name>
    <dbReference type="NCBI Taxonomy" id="227884"/>
    <lineage>
        <taxon>Eukaryota</taxon>
        <taxon>Metazoa</taxon>
        <taxon>Ecdysozoa</taxon>
        <taxon>Nematoda</taxon>
        <taxon>Chromadorea</taxon>
        <taxon>Rhabditida</taxon>
        <taxon>Tylenchina</taxon>
        <taxon>Panagrolaimomorpha</taxon>
        <taxon>Panagrolaimoidea</taxon>
        <taxon>Panagrolaimidae</taxon>
        <taxon>Panagrolaimus</taxon>
    </lineage>
</organism>
<evidence type="ECO:0000313" key="3">
    <source>
        <dbReference type="WBParaSite" id="PDA_v2.g6311.t1"/>
    </source>
</evidence>